<name>A0A0B7N190_9FUNG</name>
<gene>
    <name evidence="1" type="primary">PARPA_02623.1 scaffold 5142</name>
</gene>
<evidence type="ECO:0000313" key="2">
    <source>
        <dbReference type="Proteomes" id="UP000054107"/>
    </source>
</evidence>
<reference evidence="1 2" key="1">
    <citation type="submission" date="2014-09" db="EMBL/GenBank/DDBJ databases">
        <authorList>
            <person name="Ellenberger Sabrina"/>
        </authorList>
    </citation>
    <scope>NUCLEOTIDE SEQUENCE [LARGE SCALE GENOMIC DNA]</scope>
    <source>
        <strain evidence="1 2">CBS 412.66</strain>
    </source>
</reference>
<feature type="non-terminal residue" evidence="1">
    <location>
        <position position="151"/>
    </location>
</feature>
<proteinExistence type="predicted"/>
<dbReference type="AlphaFoldDB" id="A0A0B7N190"/>
<dbReference type="OrthoDB" id="6270916at2759"/>
<dbReference type="EMBL" id="LN721260">
    <property type="protein sequence ID" value="CEP09148.1"/>
    <property type="molecule type" value="Genomic_DNA"/>
</dbReference>
<organism evidence="1 2">
    <name type="scientific">Parasitella parasitica</name>
    <dbReference type="NCBI Taxonomy" id="35722"/>
    <lineage>
        <taxon>Eukaryota</taxon>
        <taxon>Fungi</taxon>
        <taxon>Fungi incertae sedis</taxon>
        <taxon>Mucoromycota</taxon>
        <taxon>Mucoromycotina</taxon>
        <taxon>Mucoromycetes</taxon>
        <taxon>Mucorales</taxon>
        <taxon>Mucorineae</taxon>
        <taxon>Mucoraceae</taxon>
        <taxon>Parasitella</taxon>
    </lineage>
</organism>
<accession>A0A0B7N190</accession>
<evidence type="ECO:0000313" key="1">
    <source>
        <dbReference type="EMBL" id="CEP09148.1"/>
    </source>
</evidence>
<keyword evidence="2" id="KW-1185">Reference proteome</keyword>
<dbReference type="Proteomes" id="UP000054107">
    <property type="component" value="Unassembled WGS sequence"/>
</dbReference>
<sequence>MSAILLKEHPYHHPVLLPPIQVLFKHGLARCTLQPEAVVKVMAAYSAIASMPGTQPNNIFVDIVIDELKTAISLLASKPSKDTLLCLLQLVLWDTKPNGQEWYTKIETCILGEMLYGHKRVPYFDGKLLHLLPFFVGYMKKASTSQQFTKK</sequence>
<protein>
    <submittedName>
        <fullName evidence="1">Uncharacterized protein</fullName>
    </submittedName>
</protein>
<dbReference type="STRING" id="35722.A0A0B7N190"/>